<proteinExistence type="predicted"/>
<comment type="subunit">
    <text evidence="1">Monomer in both c-di-GMP-bound and free forms.</text>
</comment>
<keyword evidence="4" id="KW-1185">Reference proteome</keyword>
<feature type="domain" description="PilZ" evidence="2">
    <location>
        <begin position="11"/>
        <end position="113"/>
    </location>
</feature>
<dbReference type="Proteomes" id="UP000032749">
    <property type="component" value="Chromosome"/>
</dbReference>
<dbReference type="KEGG" id="oai:OLEAN_C34230"/>
<dbReference type="PIRSF" id="PIRSF028141">
    <property type="entry name" value="C-di-GMP_BP_PA4608"/>
    <property type="match status" value="1"/>
</dbReference>
<dbReference type="OrthoDB" id="5298508at2"/>
<name>R4YV53_OLEAN</name>
<dbReference type="EMBL" id="FO203512">
    <property type="protein sequence ID" value="CCK77599.1"/>
    <property type="molecule type" value="Genomic_DNA"/>
</dbReference>
<dbReference type="Pfam" id="PF07238">
    <property type="entry name" value="PilZ"/>
    <property type="match status" value="1"/>
</dbReference>
<dbReference type="GO" id="GO:0035438">
    <property type="term" value="F:cyclic-di-GMP binding"/>
    <property type="evidence" value="ECO:0007669"/>
    <property type="project" value="InterPro"/>
</dbReference>
<dbReference type="AlphaFoldDB" id="R4YV53"/>
<dbReference type="Gene3D" id="2.40.10.220">
    <property type="entry name" value="predicted glycosyltransferase like domains"/>
    <property type="match status" value="1"/>
</dbReference>
<keyword evidence="1" id="KW-0547">Nucleotide-binding</keyword>
<accession>R4YV53</accession>
<reference evidence="3 4" key="1">
    <citation type="journal article" date="2013" name="Nat. Commun.">
        <title>Genome sequence and functional genomic analysis of the oil-degrading bacterium Oleispira antarctica.</title>
        <authorList>
            <person name="Kube M."/>
            <person name="Chernikova T.N."/>
            <person name="Al-Ramahi Y."/>
            <person name="Beloqui A."/>
            <person name="Lopez-Cortez N."/>
            <person name="Guazzaroni M.E."/>
            <person name="Heipieper H.J."/>
            <person name="Klages S."/>
            <person name="Kotsyurbenko O.R."/>
            <person name="Langer I."/>
            <person name="Nechitaylo T.Y."/>
            <person name="Lunsdorf H."/>
            <person name="Fernandez M."/>
            <person name="Juarez S."/>
            <person name="Ciordia S."/>
            <person name="Singer A."/>
            <person name="Kagan O."/>
            <person name="Egorova O."/>
            <person name="Petit P.A."/>
            <person name="Stogios P."/>
            <person name="Kim Y."/>
            <person name="Tchigvintsev A."/>
            <person name="Flick R."/>
            <person name="Denaro R."/>
            <person name="Genovese M."/>
            <person name="Albar J.P."/>
            <person name="Reva O.N."/>
            <person name="Martinez-Gomariz M."/>
            <person name="Tran H."/>
            <person name="Ferrer M."/>
            <person name="Savchenko A."/>
            <person name="Yakunin A.F."/>
            <person name="Yakimov M.M."/>
            <person name="Golyshina O.V."/>
            <person name="Reinhardt R."/>
            <person name="Golyshin P.N."/>
        </authorList>
    </citation>
    <scope>NUCLEOTIDE SEQUENCE [LARGE SCALE GENOMIC DNA]</scope>
</reference>
<dbReference type="SUPFAM" id="SSF141371">
    <property type="entry name" value="PilZ domain-like"/>
    <property type="match status" value="1"/>
</dbReference>
<protein>
    <recommendedName>
        <fullName evidence="1">Cyclic diguanosine monophosphate-binding protein</fullName>
        <shortName evidence="1">c-di-GMP-binding protein</shortName>
    </recommendedName>
    <alternativeName>
        <fullName evidence="1">Pilz domain-containing protein</fullName>
    </alternativeName>
</protein>
<evidence type="ECO:0000313" key="3">
    <source>
        <dbReference type="EMBL" id="CCK77599.1"/>
    </source>
</evidence>
<dbReference type="InterPro" id="IPR009875">
    <property type="entry name" value="PilZ_domain"/>
</dbReference>
<keyword evidence="1" id="KW-0973">c-di-GMP</keyword>
<gene>
    <name evidence="3" type="ORF">OLEAN_C34230</name>
</gene>
<dbReference type="STRING" id="698738.OLEAN_C34230"/>
<sequence>MSDQNLENTHENRRFRRISFVEAVQVVSEDVDGAEACSWEAQCIDISMLGMLLAVPEGFPLVIGTPFEVQLILAEDVMIEMPCTLVHIEGHRAGFRSEMMSIDSLTNLRRLLELNLADNIEVERELAELIKQSS</sequence>
<comment type="function">
    <text evidence="1">Binds the second messenger bis-(3'-5') cyclic dimeric guanosine monophosphate (c-di-GMP). Can bind two c-di-GMP molecules per monomer. May play a role in bacterial second-messenger regulated processes. Binding to c-di-GMP induces a conformational change of the C- and N-termini resulting in the exposure of a highly negative surface on one side of the protein to a possible effector protein.</text>
</comment>
<evidence type="ECO:0000256" key="1">
    <source>
        <dbReference type="PIRNR" id="PIRNR028141"/>
    </source>
</evidence>
<evidence type="ECO:0000259" key="2">
    <source>
        <dbReference type="Pfam" id="PF07238"/>
    </source>
</evidence>
<evidence type="ECO:0000313" key="4">
    <source>
        <dbReference type="Proteomes" id="UP000032749"/>
    </source>
</evidence>
<dbReference type="InterPro" id="IPR027021">
    <property type="entry name" value="C-di-GMP_BP_PA4608"/>
</dbReference>
<organism evidence="3 4">
    <name type="scientific">Oleispira antarctica RB-8</name>
    <dbReference type="NCBI Taxonomy" id="698738"/>
    <lineage>
        <taxon>Bacteria</taxon>
        <taxon>Pseudomonadati</taxon>
        <taxon>Pseudomonadota</taxon>
        <taxon>Gammaproteobacteria</taxon>
        <taxon>Oceanospirillales</taxon>
        <taxon>Oceanospirillaceae</taxon>
        <taxon>Oleispira</taxon>
    </lineage>
</organism>
<dbReference type="HOGENOM" id="CLU_146776_0_0_6"/>